<evidence type="ECO:0000313" key="2">
    <source>
        <dbReference type="EMBL" id="OBI31588.1"/>
    </source>
</evidence>
<dbReference type="AlphaFoldDB" id="A0A1A2Y2G2"/>
<evidence type="ECO:0000313" key="3">
    <source>
        <dbReference type="Proteomes" id="UP000093943"/>
    </source>
</evidence>
<organism evidence="2 3">
    <name type="scientific">Mycolicibacter sinensis (strain JDM601)</name>
    <name type="common">Mycobacterium sinense</name>
    <dbReference type="NCBI Taxonomy" id="875328"/>
    <lineage>
        <taxon>Bacteria</taxon>
        <taxon>Bacillati</taxon>
        <taxon>Actinomycetota</taxon>
        <taxon>Actinomycetes</taxon>
        <taxon>Mycobacteriales</taxon>
        <taxon>Mycobacteriaceae</taxon>
        <taxon>Mycolicibacter</taxon>
    </lineage>
</organism>
<reference evidence="3" key="1">
    <citation type="submission" date="2016-06" db="EMBL/GenBank/DDBJ databases">
        <authorList>
            <person name="Sutton G."/>
            <person name="Brinkac L."/>
            <person name="Sanka R."/>
            <person name="Adams M."/>
            <person name="Lau E."/>
            <person name="Sam S."/>
            <person name="Sreng N."/>
            <person name="Him V."/>
            <person name="Kerleguer A."/>
            <person name="Cheng S."/>
        </authorList>
    </citation>
    <scope>NUCLEOTIDE SEQUENCE [LARGE SCALE GENOMIC DNA]</scope>
    <source>
        <strain evidence="3">E1876</strain>
    </source>
</reference>
<protein>
    <submittedName>
        <fullName evidence="2">Uncharacterized protein</fullName>
    </submittedName>
</protein>
<sequence>MNPMAYPDDPDFSGIDALPDPAAAPKLSTELDGIATAIQTTTTGVRGTAGGKTPDEVVTEANAAAASARDLATVAAAIESATKILKDAVAAWKRDAPKKKDLDAAEKRVTDAGTALAAAQKAYDEATDETAKALMKPLLDSAVAE</sequence>
<dbReference type="EMBL" id="LZKG01000056">
    <property type="protein sequence ID" value="OBI31588.1"/>
    <property type="molecule type" value="Genomic_DNA"/>
</dbReference>
<name>A0A1A2Y2G2_MYCSD</name>
<gene>
    <name evidence="2" type="ORF">A5710_17715</name>
</gene>
<feature type="region of interest" description="Disordered" evidence="1">
    <location>
        <begin position="1"/>
        <end position="24"/>
    </location>
</feature>
<dbReference type="Proteomes" id="UP000093943">
    <property type="component" value="Unassembled WGS sequence"/>
</dbReference>
<comment type="caution">
    <text evidence="2">The sequence shown here is derived from an EMBL/GenBank/DDBJ whole genome shotgun (WGS) entry which is preliminary data.</text>
</comment>
<proteinExistence type="predicted"/>
<evidence type="ECO:0000256" key="1">
    <source>
        <dbReference type="SAM" id="MobiDB-lite"/>
    </source>
</evidence>
<accession>A0A1A2Y2G2</accession>